<name>Q0RK59_FRAAA</name>
<keyword evidence="2" id="KW-1185">Reference proteome</keyword>
<dbReference type="EMBL" id="CT573213">
    <property type="protein sequence ID" value="CAJ62100.1"/>
    <property type="molecule type" value="Genomic_DNA"/>
</dbReference>
<dbReference type="AlphaFoldDB" id="Q0RK59"/>
<organism evidence="1 2">
    <name type="scientific">Frankia alni (strain DSM 45986 / CECT 9034 / ACN14a)</name>
    <dbReference type="NCBI Taxonomy" id="326424"/>
    <lineage>
        <taxon>Bacteria</taxon>
        <taxon>Bacillati</taxon>
        <taxon>Actinomycetota</taxon>
        <taxon>Actinomycetes</taxon>
        <taxon>Frankiales</taxon>
        <taxon>Frankiaceae</taxon>
        <taxon>Frankia</taxon>
    </lineage>
</organism>
<sequence length="72" mass="7745">MRTAGYRAAVLLDQVKMAARAAQMDSLASRNASGSRLLGHFRCSLVQGQVDQSSCESGHCTQRSPLRPIVTP</sequence>
<accession>Q0RK59</accession>
<evidence type="ECO:0000313" key="2">
    <source>
        <dbReference type="Proteomes" id="UP000000657"/>
    </source>
</evidence>
<reference evidence="1 2" key="1">
    <citation type="journal article" date="2007" name="Genome Res.">
        <title>Genome characteristics of facultatively symbiotic Frankia sp. strains reflect host range and host plant biogeography.</title>
        <authorList>
            <person name="Normand P."/>
            <person name="Lapierre P."/>
            <person name="Tisa L.S."/>
            <person name="Gogarten J.P."/>
            <person name="Alloisio N."/>
            <person name="Bagnarol E."/>
            <person name="Bassi C.A."/>
            <person name="Berry A.M."/>
            <person name="Bickhart D.M."/>
            <person name="Choisne N."/>
            <person name="Couloux A."/>
            <person name="Cournoyer B."/>
            <person name="Cruveiller S."/>
            <person name="Daubin V."/>
            <person name="Demange N."/>
            <person name="Francino M.P."/>
            <person name="Goltsman E."/>
            <person name="Huang Y."/>
            <person name="Kopp O.R."/>
            <person name="Labarre L."/>
            <person name="Lapidus A."/>
            <person name="Lavire C."/>
            <person name="Marechal J."/>
            <person name="Martinez M."/>
            <person name="Mastronunzio J.E."/>
            <person name="Mullin B.C."/>
            <person name="Niemann J."/>
            <person name="Pujic P."/>
            <person name="Rawnsley T."/>
            <person name="Rouy Z."/>
            <person name="Schenowitz C."/>
            <person name="Sellstedt A."/>
            <person name="Tavares F."/>
            <person name="Tomkins J.P."/>
            <person name="Vallenet D."/>
            <person name="Valverde C."/>
            <person name="Wall L.G."/>
            <person name="Wang Y."/>
            <person name="Medigue C."/>
            <person name="Benson D.R."/>
        </authorList>
    </citation>
    <scope>NUCLEOTIDE SEQUENCE [LARGE SCALE GENOMIC DNA]</scope>
    <source>
        <strain evidence="2">DSM 45986 / CECT 9034 / ACN14a</strain>
    </source>
</reference>
<gene>
    <name evidence="1" type="ordered locus">FRAAL3456</name>
</gene>
<dbReference type="STRING" id="326424.FRAAL3456"/>
<dbReference type="Proteomes" id="UP000000657">
    <property type="component" value="Chromosome"/>
</dbReference>
<evidence type="ECO:0000313" key="1">
    <source>
        <dbReference type="EMBL" id="CAJ62100.1"/>
    </source>
</evidence>
<dbReference type="HOGENOM" id="CLU_2716547_0_0_11"/>
<protein>
    <submittedName>
        <fullName evidence="1">Uncharacterized protein</fullName>
    </submittedName>
</protein>
<dbReference type="KEGG" id="fal:FRAAL3456"/>
<proteinExistence type="predicted"/>